<evidence type="ECO:0000256" key="6">
    <source>
        <dbReference type="ARBA" id="ARBA00058960"/>
    </source>
</evidence>
<evidence type="ECO:0000256" key="1">
    <source>
        <dbReference type="ARBA" id="ARBA00022448"/>
    </source>
</evidence>
<name>A0AAE3LEQ2_9EURY</name>
<evidence type="ECO:0000313" key="14">
    <source>
        <dbReference type="EMBL" id="MCU4726315.1"/>
    </source>
</evidence>
<reference evidence="14" key="1">
    <citation type="submission" date="2023-02" db="EMBL/GenBank/DDBJ databases">
        <title>Enrichment on poylsaccharides allowed isolation of novel metabolic and taxonomic groups of Haloarchaea.</title>
        <authorList>
            <person name="Sorokin D.Y."/>
            <person name="Elcheninov A.G."/>
            <person name="Khizhniak T.V."/>
            <person name="Kolganova T.V."/>
            <person name="Kublanov I.V."/>
        </authorList>
    </citation>
    <scope>NUCLEOTIDE SEQUENCE</scope>
    <source>
        <strain evidence="13 15">HArc-curdl5-1</strain>
        <strain evidence="14">HArc-curdl7</strain>
    </source>
</reference>
<comment type="caution">
    <text evidence="14">The sequence shown here is derived from an EMBL/GenBank/DDBJ whole genome shotgun (WGS) entry which is preliminary data.</text>
</comment>
<gene>
    <name evidence="14" type="ORF">OB914_04945</name>
    <name evidence="13" type="ORF">OB916_09230</name>
</gene>
<dbReference type="InterPro" id="IPR003439">
    <property type="entry name" value="ABC_transporter-like_ATP-bd"/>
</dbReference>
<evidence type="ECO:0000313" key="15">
    <source>
        <dbReference type="Proteomes" id="UP001208186"/>
    </source>
</evidence>
<dbReference type="AlphaFoldDB" id="A0AAE3LEQ2"/>
<evidence type="ECO:0000256" key="2">
    <source>
        <dbReference type="ARBA" id="ARBA00022741"/>
    </source>
</evidence>
<evidence type="ECO:0000259" key="12">
    <source>
        <dbReference type="PROSITE" id="PS50893"/>
    </source>
</evidence>
<dbReference type="Proteomes" id="UP001209746">
    <property type="component" value="Unassembled WGS sequence"/>
</dbReference>
<comment type="function">
    <text evidence="6">Required for corrinoid utilization. Probably part of the ABC transporter complex BtuCDF involved in cobalamin (vitamin B12) import. Probably responsible for energy coupling to the transport system.</text>
</comment>
<evidence type="ECO:0000256" key="9">
    <source>
        <dbReference type="ARBA" id="ARBA00073649"/>
    </source>
</evidence>
<dbReference type="SUPFAM" id="SSF52540">
    <property type="entry name" value="P-loop containing nucleoside triphosphate hydrolases"/>
    <property type="match status" value="1"/>
</dbReference>
<dbReference type="GO" id="GO:0005524">
    <property type="term" value="F:ATP binding"/>
    <property type="evidence" value="ECO:0007669"/>
    <property type="project" value="UniProtKB-KW"/>
</dbReference>
<dbReference type="SMART" id="SM00382">
    <property type="entry name" value="AAA"/>
    <property type="match status" value="1"/>
</dbReference>
<keyword evidence="3 14" id="KW-0067">ATP-binding</keyword>
<dbReference type="EC" id="7.6.2.8" evidence="8"/>
<dbReference type="InterPro" id="IPR027417">
    <property type="entry name" value="P-loop_NTPase"/>
</dbReference>
<dbReference type="CDD" id="cd03214">
    <property type="entry name" value="ABC_Iron-Siderophores_B12_Hemin"/>
    <property type="match status" value="1"/>
</dbReference>
<dbReference type="PROSITE" id="PS50893">
    <property type="entry name" value="ABC_TRANSPORTER_2"/>
    <property type="match status" value="1"/>
</dbReference>
<evidence type="ECO:0000313" key="16">
    <source>
        <dbReference type="Proteomes" id="UP001209746"/>
    </source>
</evidence>
<evidence type="ECO:0000256" key="4">
    <source>
        <dbReference type="ARBA" id="ARBA00022967"/>
    </source>
</evidence>
<keyword evidence="4" id="KW-1278">Translocase</keyword>
<evidence type="ECO:0000256" key="10">
    <source>
        <dbReference type="ARBA" id="ARBA00077139"/>
    </source>
</evidence>
<evidence type="ECO:0000313" key="13">
    <source>
        <dbReference type="EMBL" id="MCU4718244.1"/>
    </source>
</evidence>
<evidence type="ECO:0000256" key="8">
    <source>
        <dbReference type="ARBA" id="ARBA00066387"/>
    </source>
</evidence>
<protein>
    <recommendedName>
        <fullName evidence="9">Cobalamin import ATP-binding protein BtuD</fullName>
        <ecNumber evidence="8">7.6.2.8</ecNumber>
    </recommendedName>
    <alternativeName>
        <fullName evidence="10">Vitamin B12-transporting ATPase</fullName>
    </alternativeName>
</protein>
<accession>A0AAE3LEQ2</accession>
<dbReference type="GO" id="GO:0015420">
    <property type="term" value="F:ABC-type vitamin B12 transporter activity"/>
    <property type="evidence" value="ECO:0007669"/>
    <property type="project" value="UniProtKB-EC"/>
</dbReference>
<keyword evidence="2" id="KW-0547">Nucleotide-binding</keyword>
<dbReference type="PANTHER" id="PTHR42794:SF1">
    <property type="entry name" value="HEMIN IMPORT ATP-BINDING PROTEIN HMUV"/>
    <property type="match status" value="1"/>
</dbReference>
<proteinExistence type="predicted"/>
<comment type="subunit">
    <text evidence="7">The complex is composed of two ATP-binding proteins (BtuD), two transmembrane proteins (BtuC) and a solute-binding protein (BtuF).</text>
</comment>
<dbReference type="RefSeq" id="WP_315909001.1">
    <property type="nucleotide sequence ID" value="NZ_JAOPKC010000008.1"/>
</dbReference>
<dbReference type="GO" id="GO:0016887">
    <property type="term" value="F:ATP hydrolysis activity"/>
    <property type="evidence" value="ECO:0007669"/>
    <property type="project" value="InterPro"/>
</dbReference>
<feature type="compositionally biased region" description="Basic and acidic residues" evidence="11">
    <location>
        <begin position="266"/>
        <end position="275"/>
    </location>
</feature>
<dbReference type="InterPro" id="IPR003593">
    <property type="entry name" value="AAA+_ATPase"/>
</dbReference>
<evidence type="ECO:0000256" key="3">
    <source>
        <dbReference type="ARBA" id="ARBA00022840"/>
    </source>
</evidence>
<dbReference type="PANTHER" id="PTHR42794">
    <property type="entry name" value="HEMIN IMPORT ATP-BINDING PROTEIN HMUV"/>
    <property type="match status" value="1"/>
</dbReference>
<dbReference type="EMBL" id="JAOPKD010000003">
    <property type="protein sequence ID" value="MCU4726315.1"/>
    <property type="molecule type" value="Genomic_DNA"/>
</dbReference>
<keyword evidence="15" id="KW-1185">Reference proteome</keyword>
<feature type="region of interest" description="Disordered" evidence="11">
    <location>
        <begin position="256"/>
        <end position="275"/>
    </location>
</feature>
<evidence type="ECO:0000256" key="7">
    <source>
        <dbReference type="ARBA" id="ARBA00064420"/>
    </source>
</evidence>
<dbReference type="Gene3D" id="3.40.50.300">
    <property type="entry name" value="P-loop containing nucleotide triphosphate hydrolases"/>
    <property type="match status" value="1"/>
</dbReference>
<dbReference type="Pfam" id="PF00005">
    <property type="entry name" value="ABC_tran"/>
    <property type="match status" value="1"/>
</dbReference>
<sequence>MTLDVRDLAFAYGDESVLEGVNLTAESGELLGLLGPNGSGKSTLLQSLNRIHEPDAGTVLVDGDRVSELDRTELARRVGYVPQDEQGAFPATVYETILQGRRPHGGWSPGRVDRAAVEGTIEQLDLAAFTSRNVADLSGGQRQKVRLGRALVGDPSVLLLDEPTSALDLKHQLDVMELVGEHVRDRGVTGIVAIHDLNLAARYCDRVALLSNGEIYDVGGPDVLTPETIRAVYGVEATVKHHRGRRLIVTERSARTPSVASAAHSGPDDGRYCTR</sequence>
<evidence type="ECO:0000256" key="11">
    <source>
        <dbReference type="SAM" id="MobiDB-lite"/>
    </source>
</evidence>
<keyword evidence="1" id="KW-0813">Transport</keyword>
<feature type="domain" description="ABC transporter" evidence="12">
    <location>
        <begin position="3"/>
        <end position="237"/>
    </location>
</feature>
<comment type="catalytic activity">
    <reaction evidence="5">
        <text>an R-cob(III)alamin(out) + ATP + H2O = an R-cob(III)alamin(in) + ADP + phosphate + H(+)</text>
        <dbReference type="Rhea" id="RHEA:17873"/>
        <dbReference type="ChEBI" id="CHEBI:15377"/>
        <dbReference type="ChEBI" id="CHEBI:15378"/>
        <dbReference type="ChEBI" id="CHEBI:30616"/>
        <dbReference type="ChEBI" id="CHEBI:43474"/>
        <dbReference type="ChEBI" id="CHEBI:140785"/>
        <dbReference type="ChEBI" id="CHEBI:456216"/>
        <dbReference type="EC" id="7.6.2.8"/>
    </reaction>
</comment>
<dbReference type="InterPro" id="IPR017871">
    <property type="entry name" value="ABC_transporter-like_CS"/>
</dbReference>
<evidence type="ECO:0000256" key="5">
    <source>
        <dbReference type="ARBA" id="ARBA00050590"/>
    </source>
</evidence>
<dbReference type="Proteomes" id="UP001208186">
    <property type="component" value="Unassembled WGS sequence"/>
</dbReference>
<dbReference type="PROSITE" id="PS00211">
    <property type="entry name" value="ABC_TRANSPORTER_1"/>
    <property type="match status" value="1"/>
</dbReference>
<organism evidence="14 16">
    <name type="scientific">Halapricum hydrolyticum</name>
    <dbReference type="NCBI Taxonomy" id="2979991"/>
    <lineage>
        <taxon>Archaea</taxon>
        <taxon>Methanobacteriati</taxon>
        <taxon>Methanobacteriota</taxon>
        <taxon>Stenosarchaea group</taxon>
        <taxon>Halobacteria</taxon>
        <taxon>Halobacteriales</taxon>
        <taxon>Haloarculaceae</taxon>
        <taxon>Halapricum</taxon>
    </lineage>
</organism>
<dbReference type="FunFam" id="3.40.50.300:FF:000134">
    <property type="entry name" value="Iron-enterobactin ABC transporter ATP-binding protein"/>
    <property type="match status" value="1"/>
</dbReference>
<dbReference type="EMBL" id="JAOPKC010000008">
    <property type="protein sequence ID" value="MCU4718244.1"/>
    <property type="molecule type" value="Genomic_DNA"/>
</dbReference>